<evidence type="ECO:0000256" key="1">
    <source>
        <dbReference type="ARBA" id="ARBA00004141"/>
    </source>
</evidence>
<organism evidence="9 10">
    <name type="scientific">Schizophyllum amplum</name>
    <dbReference type="NCBI Taxonomy" id="97359"/>
    <lineage>
        <taxon>Eukaryota</taxon>
        <taxon>Fungi</taxon>
        <taxon>Dikarya</taxon>
        <taxon>Basidiomycota</taxon>
        <taxon>Agaricomycotina</taxon>
        <taxon>Agaricomycetes</taxon>
        <taxon>Agaricomycetidae</taxon>
        <taxon>Agaricales</taxon>
        <taxon>Schizophyllaceae</taxon>
        <taxon>Schizophyllum</taxon>
    </lineage>
</organism>
<feature type="transmembrane region" description="Helical" evidence="7">
    <location>
        <begin position="165"/>
        <end position="187"/>
    </location>
</feature>
<feature type="transmembrane region" description="Helical" evidence="7">
    <location>
        <begin position="15"/>
        <end position="36"/>
    </location>
</feature>
<proteinExistence type="inferred from homology"/>
<gene>
    <name evidence="9" type="ORF">BD626DRAFT_394245</name>
</gene>
<feature type="domain" description="Rhodopsin" evidence="8">
    <location>
        <begin position="20"/>
        <end position="184"/>
    </location>
</feature>
<dbReference type="Proteomes" id="UP000320762">
    <property type="component" value="Unassembled WGS sequence"/>
</dbReference>
<evidence type="ECO:0000256" key="7">
    <source>
        <dbReference type="SAM" id="Phobius"/>
    </source>
</evidence>
<evidence type="ECO:0000256" key="4">
    <source>
        <dbReference type="ARBA" id="ARBA00023136"/>
    </source>
</evidence>
<name>A0A550CT44_9AGAR</name>
<comment type="caution">
    <text evidence="9">The sequence shown here is derived from an EMBL/GenBank/DDBJ whole genome shotgun (WGS) entry which is preliminary data.</text>
</comment>
<dbReference type="InterPro" id="IPR049326">
    <property type="entry name" value="Rhodopsin_dom_fungi"/>
</dbReference>
<comment type="subcellular location">
    <subcellularLocation>
        <location evidence="1">Membrane</location>
        <topology evidence="1">Multi-pass membrane protein</topology>
    </subcellularLocation>
</comment>
<comment type="similarity">
    <text evidence="5">Belongs to the SAT4 family.</text>
</comment>
<keyword evidence="4 7" id="KW-0472">Membrane</keyword>
<dbReference type="PANTHER" id="PTHR33048">
    <property type="entry name" value="PTH11-LIKE INTEGRAL MEMBRANE PROTEIN (AFU_ORTHOLOGUE AFUA_5G11245)"/>
    <property type="match status" value="1"/>
</dbReference>
<dbReference type="InterPro" id="IPR052337">
    <property type="entry name" value="SAT4-like"/>
</dbReference>
<protein>
    <recommendedName>
        <fullName evidence="8">Rhodopsin domain-containing protein</fullName>
    </recommendedName>
</protein>
<dbReference type="Pfam" id="PF20684">
    <property type="entry name" value="Fung_rhodopsin"/>
    <property type="match status" value="1"/>
</dbReference>
<feature type="transmembrane region" description="Helical" evidence="7">
    <location>
        <begin position="135"/>
        <end position="159"/>
    </location>
</feature>
<sequence length="281" mass="31639">MLTGILIIIGPPPGIPQFTMIAAYYMAAFGFYASVWAPRFSILCTILRIAPSFWRTYLRLMGVAFGGMWLFLFIQLLVHCETDKSWKTTTGQCSLQRKIAIAQLITDILTDLALSLTPIRLLWRANLSKGERVRLITVFTSCLLTTLVSLVHAYCIWINKGLMEIYAAIWEASVSMIVACLTVLLGYASRVAKKYLPESMTRTVWASTAPSGFELANHNQPINVDISTTVWMNDDTTYNKTRVEEGEPSKTRFEEEAHGDHKPADKAFSRCAINSTDDRMY</sequence>
<reference evidence="9 10" key="1">
    <citation type="journal article" date="2019" name="New Phytol.">
        <title>Comparative genomics reveals unique wood-decay strategies and fruiting body development in the Schizophyllaceae.</title>
        <authorList>
            <person name="Almasi E."/>
            <person name="Sahu N."/>
            <person name="Krizsan K."/>
            <person name="Balint B."/>
            <person name="Kovacs G.M."/>
            <person name="Kiss B."/>
            <person name="Cseklye J."/>
            <person name="Drula E."/>
            <person name="Henrissat B."/>
            <person name="Nagy I."/>
            <person name="Chovatia M."/>
            <person name="Adam C."/>
            <person name="LaButti K."/>
            <person name="Lipzen A."/>
            <person name="Riley R."/>
            <person name="Grigoriev I.V."/>
            <person name="Nagy L.G."/>
        </authorList>
    </citation>
    <scope>NUCLEOTIDE SEQUENCE [LARGE SCALE GENOMIC DNA]</scope>
    <source>
        <strain evidence="9 10">NL-1724</strain>
    </source>
</reference>
<dbReference type="AlphaFoldDB" id="A0A550CT44"/>
<dbReference type="EMBL" id="VDMD01000002">
    <property type="protein sequence ID" value="TRM67966.1"/>
    <property type="molecule type" value="Genomic_DNA"/>
</dbReference>
<feature type="region of interest" description="Disordered" evidence="6">
    <location>
        <begin position="242"/>
        <end position="268"/>
    </location>
</feature>
<accession>A0A550CT44</accession>
<evidence type="ECO:0000256" key="6">
    <source>
        <dbReference type="SAM" id="MobiDB-lite"/>
    </source>
</evidence>
<dbReference type="GO" id="GO:0016020">
    <property type="term" value="C:membrane"/>
    <property type="evidence" value="ECO:0007669"/>
    <property type="project" value="UniProtKB-SubCell"/>
</dbReference>
<feature type="transmembrane region" description="Helical" evidence="7">
    <location>
        <begin position="57"/>
        <end position="79"/>
    </location>
</feature>
<evidence type="ECO:0000256" key="5">
    <source>
        <dbReference type="ARBA" id="ARBA00038359"/>
    </source>
</evidence>
<keyword evidence="3 7" id="KW-1133">Transmembrane helix</keyword>
<keyword evidence="10" id="KW-1185">Reference proteome</keyword>
<evidence type="ECO:0000313" key="10">
    <source>
        <dbReference type="Proteomes" id="UP000320762"/>
    </source>
</evidence>
<dbReference type="PANTHER" id="PTHR33048:SF92">
    <property type="entry name" value="INTEGRAL MEMBRANE PROTEIN"/>
    <property type="match status" value="1"/>
</dbReference>
<evidence type="ECO:0000313" key="9">
    <source>
        <dbReference type="EMBL" id="TRM67966.1"/>
    </source>
</evidence>
<keyword evidence="2 7" id="KW-0812">Transmembrane</keyword>
<evidence type="ECO:0000259" key="8">
    <source>
        <dbReference type="Pfam" id="PF20684"/>
    </source>
</evidence>
<evidence type="ECO:0000256" key="3">
    <source>
        <dbReference type="ARBA" id="ARBA00022989"/>
    </source>
</evidence>
<dbReference type="STRING" id="97359.A0A550CT44"/>
<dbReference type="OrthoDB" id="3229610at2759"/>
<feature type="transmembrane region" description="Helical" evidence="7">
    <location>
        <begin position="99"/>
        <end position="123"/>
    </location>
</feature>
<evidence type="ECO:0000256" key="2">
    <source>
        <dbReference type="ARBA" id="ARBA00022692"/>
    </source>
</evidence>